<reference evidence="1 2" key="1">
    <citation type="submission" date="2021-06" db="EMBL/GenBank/DDBJ databases">
        <title>Caerostris darwini draft genome.</title>
        <authorList>
            <person name="Kono N."/>
            <person name="Arakawa K."/>
        </authorList>
    </citation>
    <scope>NUCLEOTIDE SEQUENCE [LARGE SCALE GENOMIC DNA]</scope>
</reference>
<evidence type="ECO:0000313" key="2">
    <source>
        <dbReference type="Proteomes" id="UP001054837"/>
    </source>
</evidence>
<keyword evidence="2" id="KW-1185">Reference proteome</keyword>
<organism evidence="1 2">
    <name type="scientific">Caerostris darwini</name>
    <dbReference type="NCBI Taxonomy" id="1538125"/>
    <lineage>
        <taxon>Eukaryota</taxon>
        <taxon>Metazoa</taxon>
        <taxon>Ecdysozoa</taxon>
        <taxon>Arthropoda</taxon>
        <taxon>Chelicerata</taxon>
        <taxon>Arachnida</taxon>
        <taxon>Araneae</taxon>
        <taxon>Araneomorphae</taxon>
        <taxon>Entelegynae</taxon>
        <taxon>Araneoidea</taxon>
        <taxon>Araneidae</taxon>
        <taxon>Caerostris</taxon>
    </lineage>
</organism>
<dbReference type="AlphaFoldDB" id="A0AAV4RIX0"/>
<sequence>MSSAGMKVKVRPLDISPGGDHSNLLCQQEQLHSSNQRELILDLSKCTNLICPDTNGNPLNSGEKRFEPIKTYFIWEELGFLLLFSSTSPLSRSLRKAFNTSAKVASG</sequence>
<accession>A0AAV4RIX0</accession>
<dbReference type="Proteomes" id="UP001054837">
    <property type="component" value="Unassembled WGS sequence"/>
</dbReference>
<gene>
    <name evidence="1" type="ORF">CDAR_583801</name>
</gene>
<name>A0AAV4RIX0_9ARAC</name>
<dbReference type="EMBL" id="BPLQ01006085">
    <property type="protein sequence ID" value="GIY19968.1"/>
    <property type="molecule type" value="Genomic_DNA"/>
</dbReference>
<comment type="caution">
    <text evidence="1">The sequence shown here is derived from an EMBL/GenBank/DDBJ whole genome shotgun (WGS) entry which is preliminary data.</text>
</comment>
<proteinExistence type="predicted"/>
<evidence type="ECO:0000313" key="1">
    <source>
        <dbReference type="EMBL" id="GIY19968.1"/>
    </source>
</evidence>
<protein>
    <submittedName>
        <fullName evidence="1">Uncharacterized protein</fullName>
    </submittedName>
</protein>